<reference evidence="1 2" key="1">
    <citation type="journal article" date="2013" name="BMC Genomics">
        <title>Comparison of the complete genome sequence of two closely related isolates of 'Candidatus Phytoplasma australiense' reveals genome plasticity.</title>
        <authorList>
            <person name="Andersen M.T."/>
            <person name="Liefting L.W."/>
            <person name="Havukkala I."/>
            <person name="Beever R.E."/>
        </authorList>
    </citation>
    <scope>NUCLEOTIDE SEQUENCE [LARGE SCALE GENOMIC DNA]</scope>
    <source>
        <strain evidence="1 2">NZSb11</strain>
    </source>
</reference>
<sequence>MLSLIIFDNKKISNRVVLLKKITKFIYYFLKK</sequence>
<gene>
    <name evidence="1" type="ORF">SLY_0550</name>
</gene>
<evidence type="ECO:0000313" key="2">
    <source>
        <dbReference type="Proteomes" id="UP000013941"/>
    </source>
</evidence>
<dbReference type="Proteomes" id="UP000013941">
    <property type="component" value="Chromosome"/>
</dbReference>
<dbReference type="HOGENOM" id="CLU_3391631_0_0_14"/>
<evidence type="ECO:0000313" key="1">
    <source>
        <dbReference type="EMBL" id="AGL90469.1"/>
    </source>
</evidence>
<keyword evidence="2" id="KW-1185">Reference proteome</keyword>
<dbReference type="AlphaFoldDB" id="R4S117"/>
<dbReference type="EMBL" id="CP002548">
    <property type="protein sequence ID" value="AGL90469.1"/>
    <property type="molecule type" value="Genomic_DNA"/>
</dbReference>
<accession>R4S117</accession>
<proteinExistence type="predicted"/>
<protein>
    <submittedName>
        <fullName evidence="1">Uncharacterized protein</fullName>
    </submittedName>
</protein>
<name>R4S117_PHYAS</name>
<organism evidence="1 2">
    <name type="scientific">Strawberry lethal yellows phytoplasma (CPA) str. NZSb11</name>
    <dbReference type="NCBI Taxonomy" id="980422"/>
    <lineage>
        <taxon>Bacteria</taxon>
        <taxon>Bacillati</taxon>
        <taxon>Mycoplasmatota</taxon>
        <taxon>Mollicutes</taxon>
        <taxon>Acholeplasmatales</taxon>
        <taxon>Acholeplasmataceae</taxon>
        <taxon>Candidatus Phytoplasma</taxon>
        <taxon>16SrXII (Stolbur group)</taxon>
    </lineage>
</organism>
<dbReference type="KEGG" id="nzs:SLY_0550"/>